<reference evidence="10" key="1">
    <citation type="submission" date="2023-07" db="EMBL/GenBank/DDBJ databases">
        <title>30 novel species of actinomycetes from the DSMZ collection.</title>
        <authorList>
            <person name="Nouioui I."/>
        </authorList>
    </citation>
    <scope>NUCLEOTIDE SEQUENCE [LARGE SCALE GENOMIC DNA]</scope>
    <source>
        <strain evidence="10">DSM 45834</strain>
    </source>
</reference>
<evidence type="ECO:0000313" key="10">
    <source>
        <dbReference type="Proteomes" id="UP001183202"/>
    </source>
</evidence>
<keyword evidence="7 8" id="KW-0472">Membrane</keyword>
<protein>
    <submittedName>
        <fullName evidence="9">CorA family divalent cation transporter</fullName>
    </submittedName>
</protein>
<evidence type="ECO:0000256" key="8">
    <source>
        <dbReference type="SAM" id="Phobius"/>
    </source>
</evidence>
<name>A0ABU2NGP3_9PSEU</name>
<keyword evidence="10" id="KW-1185">Reference proteome</keyword>
<dbReference type="InterPro" id="IPR002523">
    <property type="entry name" value="MgTranspt_CorA/ZnTranspt_ZntB"/>
</dbReference>
<accession>A0ABU2NGP3</accession>
<evidence type="ECO:0000256" key="5">
    <source>
        <dbReference type="ARBA" id="ARBA00022692"/>
    </source>
</evidence>
<dbReference type="EMBL" id="JAVREJ010000018">
    <property type="protein sequence ID" value="MDT0352409.1"/>
    <property type="molecule type" value="Genomic_DNA"/>
</dbReference>
<comment type="similarity">
    <text evidence="2">Belongs to the CorA metal ion transporter (MIT) (TC 1.A.35) family.</text>
</comment>
<dbReference type="Gene3D" id="3.30.460.20">
    <property type="entry name" value="CorA soluble domain-like"/>
    <property type="match status" value="1"/>
</dbReference>
<dbReference type="InterPro" id="IPR045863">
    <property type="entry name" value="CorA_TM1_TM2"/>
</dbReference>
<keyword evidence="4" id="KW-1003">Cell membrane</keyword>
<gene>
    <name evidence="9" type="ORF">RM445_23050</name>
</gene>
<keyword evidence="3" id="KW-0813">Transport</keyword>
<dbReference type="RefSeq" id="WP_311558915.1">
    <property type="nucleotide sequence ID" value="NZ_JAVREJ010000018.1"/>
</dbReference>
<organism evidence="9 10">
    <name type="scientific">Pseudonocardia charpentierae</name>
    <dbReference type="NCBI Taxonomy" id="3075545"/>
    <lineage>
        <taxon>Bacteria</taxon>
        <taxon>Bacillati</taxon>
        <taxon>Actinomycetota</taxon>
        <taxon>Actinomycetes</taxon>
        <taxon>Pseudonocardiales</taxon>
        <taxon>Pseudonocardiaceae</taxon>
        <taxon>Pseudonocardia</taxon>
    </lineage>
</organism>
<comment type="subcellular location">
    <subcellularLocation>
        <location evidence="1">Cell membrane</location>
        <topology evidence="1">Multi-pass membrane protein</topology>
    </subcellularLocation>
</comment>
<keyword evidence="6 8" id="KW-1133">Transmembrane helix</keyword>
<dbReference type="PANTHER" id="PTHR46494:SF1">
    <property type="entry name" value="CORA FAMILY METAL ION TRANSPORTER (EUROFUNG)"/>
    <property type="match status" value="1"/>
</dbReference>
<evidence type="ECO:0000256" key="1">
    <source>
        <dbReference type="ARBA" id="ARBA00004651"/>
    </source>
</evidence>
<evidence type="ECO:0000256" key="7">
    <source>
        <dbReference type="ARBA" id="ARBA00023136"/>
    </source>
</evidence>
<dbReference type="PANTHER" id="PTHR46494">
    <property type="entry name" value="CORA FAMILY METAL ION TRANSPORTER (EUROFUNG)"/>
    <property type="match status" value="1"/>
</dbReference>
<evidence type="ECO:0000256" key="2">
    <source>
        <dbReference type="ARBA" id="ARBA00009765"/>
    </source>
</evidence>
<dbReference type="Gene3D" id="1.20.58.340">
    <property type="entry name" value="Magnesium transport protein CorA, transmembrane region"/>
    <property type="match status" value="1"/>
</dbReference>
<dbReference type="SUPFAM" id="SSF144083">
    <property type="entry name" value="Magnesium transport protein CorA, transmembrane region"/>
    <property type="match status" value="1"/>
</dbReference>
<comment type="caution">
    <text evidence="9">The sequence shown here is derived from an EMBL/GenBank/DDBJ whole genome shotgun (WGS) entry which is preliminary data.</text>
</comment>
<evidence type="ECO:0000313" key="9">
    <source>
        <dbReference type="EMBL" id="MDT0352409.1"/>
    </source>
</evidence>
<dbReference type="SUPFAM" id="SSF143865">
    <property type="entry name" value="CorA soluble domain-like"/>
    <property type="match status" value="1"/>
</dbReference>
<feature type="transmembrane region" description="Helical" evidence="8">
    <location>
        <begin position="322"/>
        <end position="342"/>
    </location>
</feature>
<feature type="transmembrane region" description="Helical" evidence="8">
    <location>
        <begin position="291"/>
        <end position="310"/>
    </location>
</feature>
<dbReference type="InterPro" id="IPR045861">
    <property type="entry name" value="CorA_cytoplasmic_dom"/>
</dbReference>
<dbReference type="Proteomes" id="UP001183202">
    <property type="component" value="Unassembled WGS sequence"/>
</dbReference>
<evidence type="ECO:0000256" key="3">
    <source>
        <dbReference type="ARBA" id="ARBA00022448"/>
    </source>
</evidence>
<proteinExistence type="inferred from homology"/>
<evidence type="ECO:0000256" key="6">
    <source>
        <dbReference type="ARBA" id="ARBA00022989"/>
    </source>
</evidence>
<evidence type="ECO:0000256" key="4">
    <source>
        <dbReference type="ARBA" id="ARBA00022475"/>
    </source>
</evidence>
<sequence>MPPVLQEGGTGRRGRGAVHICVVTASGVRSLSVEAARHTLGSSSDIVWIDFGHEDREGTCLLTDLLGAQPDDVDDCSNRMPVPKLHAYADHYYSAINGLARGEDGRLYFQPLKIFFNTTLLITVMGPTSTALTPAAVHHDLTLIRERLATGGLRPGSAFELVAAIRLQMLRTQQSLVTEAATRAAELEKSVMSIDPVKAEAVLNDLFSLRHDLQTIRTNAAQTHELYVHLIDTLDSQEALMRLDVRRLNDLRLGFSHLRNTVDLEREYLQEVLDLLQTRVSTELTRFVRKITAWGTIGIAWTVIVGIYGMNFDDIPGLGWRFGYAVAFGLMAVVGFVLAVMFRRRGWL</sequence>
<keyword evidence="5 8" id="KW-0812">Transmembrane</keyword>
<dbReference type="Pfam" id="PF01544">
    <property type="entry name" value="CorA"/>
    <property type="match status" value="1"/>
</dbReference>